<dbReference type="Proteomes" id="UP000005737">
    <property type="component" value="Unassembled WGS sequence"/>
</dbReference>
<dbReference type="RefSeq" id="WP_002770382.1">
    <property type="nucleotide sequence ID" value="NZ_JH597773.1"/>
</dbReference>
<accession>H2CEZ2</accession>
<name>H2CEZ2_9LEPT</name>
<dbReference type="AlphaFoldDB" id="H2CEZ2"/>
<protein>
    <submittedName>
        <fullName evidence="1">Putative lipoprotein</fullName>
    </submittedName>
</protein>
<keyword evidence="2" id="KW-1185">Reference proteome</keyword>
<reference evidence="1 2" key="1">
    <citation type="submission" date="2011-10" db="EMBL/GenBank/DDBJ databases">
        <title>The Improved High-Quality Draft genome of Leptonema illini DSM 21528.</title>
        <authorList>
            <consortium name="US DOE Joint Genome Institute (JGI-PGF)"/>
            <person name="Lucas S."/>
            <person name="Copeland A."/>
            <person name="Lapidus A."/>
            <person name="Glavina del Rio T."/>
            <person name="Dalin E."/>
            <person name="Tice H."/>
            <person name="Bruce D."/>
            <person name="Goodwin L."/>
            <person name="Pitluck S."/>
            <person name="Peters L."/>
            <person name="Mikhailova N."/>
            <person name="Held B."/>
            <person name="Kyrpides N."/>
            <person name="Mavromatis K."/>
            <person name="Ivanova N."/>
            <person name="Markowitz V."/>
            <person name="Cheng J.-F."/>
            <person name="Hugenholtz P."/>
            <person name="Woyke T."/>
            <person name="Wu D."/>
            <person name="Gronow S."/>
            <person name="Wellnitz S."/>
            <person name="Brambilla E.-M."/>
            <person name="Klenk H.-P."/>
            <person name="Eisen J.A."/>
        </authorList>
    </citation>
    <scope>NUCLEOTIDE SEQUENCE [LARGE SCALE GENOMIC DNA]</scope>
    <source>
        <strain evidence="1 2">DSM 21528</strain>
    </source>
</reference>
<proteinExistence type="predicted"/>
<evidence type="ECO:0000313" key="2">
    <source>
        <dbReference type="Proteomes" id="UP000005737"/>
    </source>
</evidence>
<dbReference type="STRING" id="183.GCA_002009735_01011"/>
<dbReference type="NCBIfam" id="NF033170">
    <property type="entry name" value="lipo_LIC13355"/>
    <property type="match status" value="1"/>
</dbReference>
<dbReference type="EMBL" id="JH597773">
    <property type="protein sequence ID" value="EHQ05595.1"/>
    <property type="molecule type" value="Genomic_DNA"/>
</dbReference>
<organism evidence="1 2">
    <name type="scientific">Leptonema illini DSM 21528</name>
    <dbReference type="NCBI Taxonomy" id="929563"/>
    <lineage>
        <taxon>Bacteria</taxon>
        <taxon>Pseudomonadati</taxon>
        <taxon>Spirochaetota</taxon>
        <taxon>Spirochaetia</taxon>
        <taxon>Leptospirales</taxon>
        <taxon>Leptospiraceae</taxon>
        <taxon>Leptonema</taxon>
    </lineage>
</organism>
<dbReference type="HOGENOM" id="CLU_982791_0_0_12"/>
<evidence type="ECO:0000313" key="1">
    <source>
        <dbReference type="EMBL" id="EHQ05595.1"/>
    </source>
</evidence>
<sequence length="276" mass="28457">MLLFVSVLSACPAGGGGDAFLPPPGLTSGGTTTCPADAWPFDTGAYLADFVTEAPGETGGTFGNSLCAVNGVYGNGLNRGSGDVYSLKSSPASTLCEANEKCIVLEWAGRRVLSGAGADFVVFENPFNRTSGGRFVEAVIVEVSQDGTVWCGWNPAYTGETDSGAAQFSLDIYDVAKYDDVAGLEPVLFNQSTWTGTATDVFDVAKAGGDHFDLADLVASGSCDAGTVSAIQASGFVYLRMTTGNSRSPASFPLPGDSFDQTGDIDGVVARNVDDR</sequence>
<keyword evidence="1" id="KW-0449">Lipoprotein</keyword>
<gene>
    <name evidence="1" type="ORF">Lepil_0894</name>
</gene>